<sequence>MNEPEDVQENVLDEDPEKAEALKGSIFDANAETPKSEPHTPKPMFSNQRRYSSFSEGGGTPHSEDFDHLDSGHDDSDADKNSNRKGKTVFRRVGDLLMIRRSFHKKEPPVAKEPSIA</sequence>
<reference evidence="3" key="1">
    <citation type="journal article" date="2018" name="Gigascience">
        <title>Genome assembly of the Pink Ipe (Handroanthus impetiginosus, Bignoniaceae), a highly valued, ecologically keystone Neotropical timber forest tree.</title>
        <authorList>
            <person name="Silva-Junior O.B."/>
            <person name="Grattapaglia D."/>
            <person name="Novaes E."/>
            <person name="Collevatti R.G."/>
        </authorList>
    </citation>
    <scope>NUCLEOTIDE SEQUENCE [LARGE SCALE GENOMIC DNA]</scope>
    <source>
        <strain evidence="3">cv. UFG-1</strain>
    </source>
</reference>
<feature type="compositionally biased region" description="Polar residues" evidence="1">
    <location>
        <begin position="45"/>
        <end position="55"/>
    </location>
</feature>
<dbReference type="EMBL" id="NKXS01002587">
    <property type="protein sequence ID" value="PIN12915.1"/>
    <property type="molecule type" value="Genomic_DNA"/>
</dbReference>
<proteinExistence type="predicted"/>
<evidence type="ECO:0000256" key="1">
    <source>
        <dbReference type="SAM" id="MobiDB-lite"/>
    </source>
</evidence>
<feature type="compositionally biased region" description="Acidic residues" evidence="1">
    <location>
        <begin position="1"/>
        <end position="17"/>
    </location>
</feature>
<dbReference type="PANTHER" id="PTHR35164:SF9">
    <property type="entry name" value="EXPRESSED PROTEIN"/>
    <property type="match status" value="1"/>
</dbReference>
<dbReference type="AlphaFoldDB" id="A0A2G9H5X9"/>
<comment type="caution">
    <text evidence="2">The sequence shown here is derived from an EMBL/GenBank/DDBJ whole genome shotgun (WGS) entry which is preliminary data.</text>
</comment>
<dbReference type="OrthoDB" id="774313at2759"/>
<accession>A0A2G9H5X9</accession>
<dbReference type="STRING" id="429701.A0A2G9H5X9"/>
<name>A0A2G9H5X9_9LAMI</name>
<dbReference type="Proteomes" id="UP000231279">
    <property type="component" value="Unassembled WGS sequence"/>
</dbReference>
<feature type="compositionally biased region" description="Basic and acidic residues" evidence="1">
    <location>
        <begin position="62"/>
        <end position="82"/>
    </location>
</feature>
<feature type="region of interest" description="Disordered" evidence="1">
    <location>
        <begin position="1"/>
        <end position="91"/>
    </location>
</feature>
<organism evidence="2 3">
    <name type="scientific">Handroanthus impetiginosus</name>
    <dbReference type="NCBI Taxonomy" id="429701"/>
    <lineage>
        <taxon>Eukaryota</taxon>
        <taxon>Viridiplantae</taxon>
        <taxon>Streptophyta</taxon>
        <taxon>Embryophyta</taxon>
        <taxon>Tracheophyta</taxon>
        <taxon>Spermatophyta</taxon>
        <taxon>Magnoliopsida</taxon>
        <taxon>eudicotyledons</taxon>
        <taxon>Gunneridae</taxon>
        <taxon>Pentapetalae</taxon>
        <taxon>asterids</taxon>
        <taxon>lamiids</taxon>
        <taxon>Lamiales</taxon>
        <taxon>Bignoniaceae</taxon>
        <taxon>Crescentiina</taxon>
        <taxon>Tabebuia alliance</taxon>
        <taxon>Handroanthus</taxon>
    </lineage>
</organism>
<evidence type="ECO:0000313" key="2">
    <source>
        <dbReference type="EMBL" id="PIN12915.1"/>
    </source>
</evidence>
<keyword evidence="3" id="KW-1185">Reference proteome</keyword>
<dbReference type="PANTHER" id="PTHR35164">
    <property type="entry name" value="EXPRESSED PROTEIN"/>
    <property type="match status" value="1"/>
</dbReference>
<gene>
    <name evidence="2" type="ORF">CDL12_14476</name>
</gene>
<protein>
    <submittedName>
        <fullName evidence="2">Uncharacterized protein</fullName>
    </submittedName>
</protein>
<evidence type="ECO:0000313" key="3">
    <source>
        <dbReference type="Proteomes" id="UP000231279"/>
    </source>
</evidence>